<gene>
    <name evidence="2" type="ORF">UV11_C0035G0017</name>
</gene>
<accession>A0A0G0ZBJ7</accession>
<dbReference type="AlphaFoldDB" id="A0A0G0ZBJ7"/>
<feature type="region of interest" description="Disordered" evidence="1">
    <location>
        <begin position="10"/>
        <end position="37"/>
    </location>
</feature>
<evidence type="ECO:0000313" key="3">
    <source>
        <dbReference type="Proteomes" id="UP000034036"/>
    </source>
</evidence>
<protein>
    <submittedName>
        <fullName evidence="2">Uncharacterized protein</fullName>
    </submittedName>
</protein>
<name>A0A0G0ZBJ7_9BACT</name>
<comment type="caution">
    <text evidence="2">The sequence shown here is derived from an EMBL/GenBank/DDBJ whole genome shotgun (WGS) entry which is preliminary data.</text>
</comment>
<reference evidence="2 3" key="1">
    <citation type="journal article" date="2015" name="Nature">
        <title>rRNA introns, odd ribosomes, and small enigmatic genomes across a large radiation of phyla.</title>
        <authorList>
            <person name="Brown C.T."/>
            <person name="Hug L.A."/>
            <person name="Thomas B.C."/>
            <person name="Sharon I."/>
            <person name="Castelle C.J."/>
            <person name="Singh A."/>
            <person name="Wilkins M.J."/>
            <person name="Williams K.H."/>
            <person name="Banfield J.F."/>
        </authorList>
    </citation>
    <scope>NUCLEOTIDE SEQUENCE [LARGE SCALE GENOMIC DNA]</scope>
</reference>
<dbReference type="Proteomes" id="UP000034036">
    <property type="component" value="Unassembled WGS sequence"/>
</dbReference>
<sequence>MAFLDIFKKKKTKTSSKAARREEHFHKSKEGDKSEEEARVLKEDKAFSEKAFRVRRPDTILPVFMFLKLRVPPIRLKSDRPLRSFTELR</sequence>
<feature type="compositionally biased region" description="Basic and acidic residues" evidence="1">
    <location>
        <begin position="19"/>
        <end position="37"/>
    </location>
</feature>
<organism evidence="2 3">
    <name type="scientific">Candidatus Giovannonibacteria bacterium GW2011_GWF2_42_19</name>
    <dbReference type="NCBI Taxonomy" id="1618659"/>
    <lineage>
        <taxon>Bacteria</taxon>
        <taxon>Candidatus Giovannoniibacteriota</taxon>
    </lineage>
</organism>
<evidence type="ECO:0000313" key="2">
    <source>
        <dbReference type="EMBL" id="KKS46034.1"/>
    </source>
</evidence>
<proteinExistence type="predicted"/>
<dbReference type="STRING" id="1618659.UV11_C0035G0017"/>
<dbReference type="EMBL" id="LCDF01000035">
    <property type="protein sequence ID" value="KKS46034.1"/>
    <property type="molecule type" value="Genomic_DNA"/>
</dbReference>
<evidence type="ECO:0000256" key="1">
    <source>
        <dbReference type="SAM" id="MobiDB-lite"/>
    </source>
</evidence>